<proteinExistence type="predicted"/>
<evidence type="ECO:0000313" key="7">
    <source>
        <dbReference type="Proteomes" id="UP001226720"/>
    </source>
</evidence>
<reference evidence="6" key="1">
    <citation type="submission" date="2023-07" db="EMBL/GenBank/DDBJ databases">
        <title>Genomic Encyclopedia of Type Strains, Phase IV (KMG-IV): sequencing the most valuable type-strain genomes for metagenomic binning, comparative biology and taxonomic classification.</title>
        <authorList>
            <person name="Goeker M."/>
        </authorList>
    </citation>
    <scope>NUCLEOTIDE SEQUENCE [LARGE SCALE GENOMIC DNA]</scope>
    <source>
        <strain evidence="6">JSM 076093</strain>
    </source>
</reference>
<sequence length="119" mass="13353">MEKDATIPNQEARTWAMFAHLSGLSGYLIPFGNIVGPLVIWSIKRETDPFIDTQGKEALNFQITMMIYTLILGILSIVIIGLILLPALFVLHLVFIIIASVKSNQGETYRYPLTIRFVS</sequence>
<evidence type="ECO:0000256" key="2">
    <source>
        <dbReference type="ARBA" id="ARBA00022692"/>
    </source>
</evidence>
<name>A0ABU0K766_9BACL</name>
<comment type="subcellular location">
    <subcellularLocation>
        <location evidence="1">Membrane</location>
        <topology evidence="1">Multi-pass membrane protein</topology>
    </subcellularLocation>
</comment>
<dbReference type="InterPro" id="IPR019109">
    <property type="entry name" value="MamF_MmsF"/>
</dbReference>
<keyword evidence="4 5" id="KW-0472">Membrane</keyword>
<keyword evidence="7" id="KW-1185">Reference proteome</keyword>
<evidence type="ECO:0000256" key="3">
    <source>
        <dbReference type="ARBA" id="ARBA00022989"/>
    </source>
</evidence>
<dbReference type="GeneID" id="301327944"/>
<organism evidence="6 7">
    <name type="scientific">Guptibacillus hwajinpoensis</name>
    <dbReference type="NCBI Taxonomy" id="208199"/>
    <lineage>
        <taxon>Bacteria</taxon>
        <taxon>Bacillati</taxon>
        <taxon>Bacillota</taxon>
        <taxon>Bacilli</taxon>
        <taxon>Bacillales</taxon>
        <taxon>Guptibacillaceae</taxon>
        <taxon>Guptibacillus</taxon>
    </lineage>
</organism>
<dbReference type="RefSeq" id="WP_301552303.1">
    <property type="nucleotide sequence ID" value="NZ_JAQRMZ010000007.1"/>
</dbReference>
<feature type="transmembrane region" description="Helical" evidence="5">
    <location>
        <begin position="21"/>
        <end position="43"/>
    </location>
</feature>
<keyword evidence="2 5" id="KW-0812">Transmembrane</keyword>
<evidence type="ECO:0000256" key="1">
    <source>
        <dbReference type="ARBA" id="ARBA00004141"/>
    </source>
</evidence>
<dbReference type="Proteomes" id="UP001226720">
    <property type="component" value="Unassembled WGS sequence"/>
</dbReference>
<accession>A0ABU0K766</accession>
<dbReference type="Pfam" id="PF09685">
    <property type="entry name" value="MamF_MmsF"/>
    <property type="match status" value="1"/>
</dbReference>
<feature type="transmembrane region" description="Helical" evidence="5">
    <location>
        <begin position="63"/>
        <end position="96"/>
    </location>
</feature>
<gene>
    <name evidence="6" type="ORF">QO000_003162</name>
</gene>
<dbReference type="EMBL" id="JAUSWM010000006">
    <property type="protein sequence ID" value="MDQ0484178.1"/>
    <property type="molecule type" value="Genomic_DNA"/>
</dbReference>
<keyword evidence="3 5" id="KW-1133">Transmembrane helix</keyword>
<evidence type="ECO:0000256" key="4">
    <source>
        <dbReference type="ARBA" id="ARBA00023136"/>
    </source>
</evidence>
<comment type="caution">
    <text evidence="6">The sequence shown here is derived from an EMBL/GenBank/DDBJ whole genome shotgun (WGS) entry which is preliminary data.</text>
</comment>
<protein>
    <submittedName>
        <fullName evidence="6">Tic20 family protein</fullName>
    </submittedName>
</protein>
<evidence type="ECO:0000313" key="6">
    <source>
        <dbReference type="EMBL" id="MDQ0484178.1"/>
    </source>
</evidence>
<evidence type="ECO:0000256" key="5">
    <source>
        <dbReference type="SAM" id="Phobius"/>
    </source>
</evidence>